<sequence precursor="true">MKRVFYHASVASFISIAVSLAICWAALKAVGSDLDFFAAAMCVVCPLVIAFPASAFTYSQKLKIAEAHKALEAAHNELAAMHQKLAERARLDDMTGLLNRSAFIASVEETRVSEGRGCLILIDADRFKQINDTFGHLAGDLALIEIAGAIRGASGQMHAIGRLGGEEFGVFAFSCSLIEARKLAEEIRAAVEKTHFAPDGTEPIPLTVSIGVVAARTGAGFSEIMGEADQRLYQAKRRGRNTVVAGSRAAA</sequence>
<comment type="catalytic activity">
    <reaction evidence="2">
        <text>2 GTP = 3',3'-c-di-GMP + 2 diphosphate</text>
        <dbReference type="Rhea" id="RHEA:24898"/>
        <dbReference type="ChEBI" id="CHEBI:33019"/>
        <dbReference type="ChEBI" id="CHEBI:37565"/>
        <dbReference type="ChEBI" id="CHEBI:58805"/>
        <dbReference type="EC" id="2.7.7.65"/>
    </reaction>
</comment>
<gene>
    <name evidence="5" type="ordered locus">Meso_0381</name>
</gene>
<dbReference type="STRING" id="266779.Meso_0381"/>
<protein>
    <recommendedName>
        <fullName evidence="1">diguanylate cyclase</fullName>
        <ecNumber evidence="1">2.7.7.65</ecNumber>
    </recommendedName>
</protein>
<dbReference type="PANTHER" id="PTHR45138:SF9">
    <property type="entry name" value="DIGUANYLATE CYCLASE DGCM-RELATED"/>
    <property type="match status" value="1"/>
</dbReference>
<dbReference type="GO" id="GO:0052621">
    <property type="term" value="F:diguanylate cyclase activity"/>
    <property type="evidence" value="ECO:0007669"/>
    <property type="project" value="UniProtKB-EC"/>
</dbReference>
<dbReference type="PROSITE" id="PS50887">
    <property type="entry name" value="GGDEF"/>
    <property type="match status" value="1"/>
</dbReference>
<dbReference type="InterPro" id="IPR050469">
    <property type="entry name" value="Diguanylate_Cyclase"/>
</dbReference>
<dbReference type="InterPro" id="IPR043128">
    <property type="entry name" value="Rev_trsase/Diguanyl_cyclase"/>
</dbReference>
<evidence type="ECO:0000313" key="5">
    <source>
        <dbReference type="EMBL" id="ABG61785.1"/>
    </source>
</evidence>
<proteinExistence type="predicted"/>
<keyword evidence="3" id="KW-1133">Transmembrane helix</keyword>
<evidence type="ECO:0000259" key="4">
    <source>
        <dbReference type="PROSITE" id="PS50887"/>
    </source>
</evidence>
<keyword evidence="3" id="KW-0812">Transmembrane</keyword>
<dbReference type="SUPFAM" id="SSF55073">
    <property type="entry name" value="Nucleotide cyclase"/>
    <property type="match status" value="1"/>
</dbReference>
<dbReference type="HOGENOM" id="CLU_000445_11_16_5"/>
<dbReference type="eggNOG" id="COG3706">
    <property type="taxonomic scope" value="Bacteria"/>
</dbReference>
<dbReference type="InterPro" id="IPR029787">
    <property type="entry name" value="Nucleotide_cyclase"/>
</dbReference>
<name>Q11LE0_CHESB</name>
<dbReference type="PANTHER" id="PTHR45138">
    <property type="entry name" value="REGULATORY COMPONENTS OF SENSORY TRANSDUCTION SYSTEM"/>
    <property type="match status" value="1"/>
</dbReference>
<dbReference type="NCBIfam" id="TIGR00254">
    <property type="entry name" value="GGDEF"/>
    <property type="match status" value="1"/>
</dbReference>
<organism evidence="5">
    <name type="scientific">Chelativorans sp. (strain BNC1)</name>
    <dbReference type="NCBI Taxonomy" id="266779"/>
    <lineage>
        <taxon>Bacteria</taxon>
        <taxon>Pseudomonadati</taxon>
        <taxon>Pseudomonadota</taxon>
        <taxon>Alphaproteobacteria</taxon>
        <taxon>Hyphomicrobiales</taxon>
        <taxon>Phyllobacteriaceae</taxon>
        <taxon>Chelativorans</taxon>
    </lineage>
</organism>
<dbReference type="Gene3D" id="3.30.70.270">
    <property type="match status" value="1"/>
</dbReference>
<feature type="transmembrane region" description="Helical" evidence="3">
    <location>
        <begin position="34"/>
        <end position="53"/>
    </location>
</feature>
<dbReference type="KEGG" id="mes:Meso_0381"/>
<evidence type="ECO:0000256" key="2">
    <source>
        <dbReference type="ARBA" id="ARBA00034247"/>
    </source>
</evidence>
<feature type="transmembrane region" description="Helical" evidence="3">
    <location>
        <begin position="6"/>
        <end position="27"/>
    </location>
</feature>
<feature type="domain" description="GGDEF" evidence="4">
    <location>
        <begin position="115"/>
        <end position="248"/>
    </location>
</feature>
<evidence type="ECO:0000256" key="1">
    <source>
        <dbReference type="ARBA" id="ARBA00012528"/>
    </source>
</evidence>
<dbReference type="Pfam" id="PF00990">
    <property type="entry name" value="GGDEF"/>
    <property type="match status" value="1"/>
</dbReference>
<evidence type="ECO:0000256" key="3">
    <source>
        <dbReference type="SAM" id="Phobius"/>
    </source>
</evidence>
<dbReference type="CDD" id="cd01949">
    <property type="entry name" value="GGDEF"/>
    <property type="match status" value="1"/>
</dbReference>
<dbReference type="OrthoDB" id="9812260at2"/>
<accession>Q11LE0</accession>
<dbReference type="InterPro" id="IPR000160">
    <property type="entry name" value="GGDEF_dom"/>
</dbReference>
<dbReference type="EMBL" id="CP000390">
    <property type="protein sequence ID" value="ABG61785.1"/>
    <property type="molecule type" value="Genomic_DNA"/>
</dbReference>
<dbReference type="SMART" id="SM00267">
    <property type="entry name" value="GGDEF"/>
    <property type="match status" value="1"/>
</dbReference>
<keyword evidence="3" id="KW-0472">Membrane</keyword>
<dbReference type="EC" id="2.7.7.65" evidence="1"/>
<reference evidence="5" key="1">
    <citation type="submission" date="2006-06" db="EMBL/GenBank/DDBJ databases">
        <title>Complete sequence of chromosome of Chelativorans sp. BNC1.</title>
        <authorList>
            <consortium name="US DOE Joint Genome Institute"/>
            <person name="Copeland A."/>
            <person name="Lucas S."/>
            <person name="Lapidus A."/>
            <person name="Barry K."/>
            <person name="Detter J.C."/>
            <person name="Glavina del Rio T."/>
            <person name="Hammon N."/>
            <person name="Israni S."/>
            <person name="Dalin E."/>
            <person name="Tice H."/>
            <person name="Pitluck S."/>
            <person name="Chertkov O."/>
            <person name="Brettin T."/>
            <person name="Bruce D."/>
            <person name="Han C."/>
            <person name="Tapia R."/>
            <person name="Gilna P."/>
            <person name="Schmutz J."/>
            <person name="Larimer F."/>
            <person name="Land M."/>
            <person name="Hauser L."/>
            <person name="Kyrpides N."/>
            <person name="Mikhailova N."/>
            <person name="Richardson P."/>
        </authorList>
    </citation>
    <scope>NUCLEOTIDE SEQUENCE</scope>
    <source>
        <strain evidence="5">BNC1</strain>
    </source>
</reference>
<dbReference type="AlphaFoldDB" id="Q11LE0"/>